<reference evidence="1" key="1">
    <citation type="journal article" date="2015" name="ISME J.">
        <title>Draft Genome Sequence of Streptomyces incarnatus NRRL8089, which Produces the Nucleoside Antibiotic Sinefungin.</title>
        <authorList>
            <person name="Oshima K."/>
            <person name="Hattori M."/>
            <person name="Shimizu H."/>
            <person name="Fukuda K."/>
            <person name="Nemoto M."/>
            <person name="Inagaki K."/>
            <person name="Tamura T."/>
        </authorList>
    </citation>
    <scope>NUCLEOTIDE SEQUENCE</scope>
    <source>
        <strain evidence="1">FACHB-1277</strain>
    </source>
</reference>
<dbReference type="EMBL" id="JACJPY010000039">
    <property type="protein sequence ID" value="MBD2151023.1"/>
    <property type="molecule type" value="Genomic_DNA"/>
</dbReference>
<keyword evidence="2" id="KW-1185">Reference proteome</keyword>
<dbReference type="RefSeq" id="WP_190351384.1">
    <property type="nucleotide sequence ID" value="NZ_JACJPY010000039.1"/>
</dbReference>
<dbReference type="AlphaFoldDB" id="A0A926Z6P8"/>
<proteinExistence type="predicted"/>
<comment type="caution">
    <text evidence="1">The sequence shown here is derived from an EMBL/GenBank/DDBJ whole genome shotgun (WGS) entry which is preliminary data.</text>
</comment>
<reference evidence="1" key="2">
    <citation type="submission" date="2020-08" db="EMBL/GenBank/DDBJ databases">
        <authorList>
            <person name="Chen M."/>
            <person name="Teng W."/>
            <person name="Zhao L."/>
            <person name="Hu C."/>
            <person name="Zhou Y."/>
            <person name="Han B."/>
            <person name="Song L."/>
            <person name="Shu W."/>
        </authorList>
    </citation>
    <scope>NUCLEOTIDE SEQUENCE</scope>
    <source>
        <strain evidence="1">FACHB-1277</strain>
    </source>
</reference>
<name>A0A926Z6P8_9CYAN</name>
<accession>A0A926Z6P8</accession>
<sequence>MSNIPTGGQMLWKLEDDGERSLHLRHNPSEEWRHYEEFPEYALQDPIGFSKGIATFMSLLKKDWTAIKS</sequence>
<evidence type="ECO:0000313" key="2">
    <source>
        <dbReference type="Proteomes" id="UP000631421"/>
    </source>
</evidence>
<gene>
    <name evidence="1" type="ORF">H6F44_12970</name>
</gene>
<evidence type="ECO:0000313" key="1">
    <source>
        <dbReference type="EMBL" id="MBD2151023.1"/>
    </source>
</evidence>
<organism evidence="1 2">
    <name type="scientific">Pseudanabaena cinerea FACHB-1277</name>
    <dbReference type="NCBI Taxonomy" id="2949581"/>
    <lineage>
        <taxon>Bacteria</taxon>
        <taxon>Bacillati</taxon>
        <taxon>Cyanobacteriota</taxon>
        <taxon>Cyanophyceae</taxon>
        <taxon>Pseudanabaenales</taxon>
        <taxon>Pseudanabaenaceae</taxon>
        <taxon>Pseudanabaena</taxon>
        <taxon>Pseudanabaena cinerea</taxon>
    </lineage>
</organism>
<dbReference type="Proteomes" id="UP000631421">
    <property type="component" value="Unassembled WGS sequence"/>
</dbReference>
<protein>
    <submittedName>
        <fullName evidence="1">Uncharacterized protein</fullName>
    </submittedName>
</protein>